<protein>
    <submittedName>
        <fullName evidence="1">Uncharacterized protein</fullName>
    </submittedName>
</protein>
<gene>
    <name evidence="1" type="ORF">S03H2_72407</name>
</gene>
<dbReference type="AlphaFoldDB" id="X1M1I7"/>
<reference evidence="1" key="1">
    <citation type="journal article" date="2014" name="Front. Microbiol.">
        <title>High frequency of phylogenetically diverse reductive dehalogenase-homologous genes in deep subseafloor sedimentary metagenomes.</title>
        <authorList>
            <person name="Kawai M."/>
            <person name="Futagami T."/>
            <person name="Toyoda A."/>
            <person name="Takaki Y."/>
            <person name="Nishi S."/>
            <person name="Hori S."/>
            <person name="Arai W."/>
            <person name="Tsubouchi T."/>
            <person name="Morono Y."/>
            <person name="Uchiyama I."/>
            <person name="Ito T."/>
            <person name="Fujiyama A."/>
            <person name="Inagaki F."/>
            <person name="Takami H."/>
        </authorList>
    </citation>
    <scope>NUCLEOTIDE SEQUENCE</scope>
    <source>
        <strain evidence="1">Expedition CK06-06</strain>
    </source>
</reference>
<name>X1M1I7_9ZZZZ</name>
<proteinExistence type="predicted"/>
<feature type="non-terminal residue" evidence="1">
    <location>
        <position position="1"/>
    </location>
</feature>
<dbReference type="EMBL" id="BARU01048933">
    <property type="protein sequence ID" value="GAI00264.1"/>
    <property type="molecule type" value="Genomic_DNA"/>
</dbReference>
<accession>X1M1I7</accession>
<organism evidence="1">
    <name type="scientific">marine sediment metagenome</name>
    <dbReference type="NCBI Taxonomy" id="412755"/>
    <lineage>
        <taxon>unclassified sequences</taxon>
        <taxon>metagenomes</taxon>
        <taxon>ecological metagenomes</taxon>
    </lineage>
</organism>
<feature type="non-terminal residue" evidence="1">
    <location>
        <position position="60"/>
    </location>
</feature>
<evidence type="ECO:0000313" key="1">
    <source>
        <dbReference type="EMBL" id="GAI00264.1"/>
    </source>
</evidence>
<sequence>DDEVLDYADQALVAQNLTGCAVFNVTGPLIGGGHQLFSDVVIVESIKWFELNFFNSSTLN</sequence>
<comment type="caution">
    <text evidence="1">The sequence shown here is derived from an EMBL/GenBank/DDBJ whole genome shotgun (WGS) entry which is preliminary data.</text>
</comment>